<reference evidence="1 2" key="1">
    <citation type="submission" date="2015-01" db="EMBL/GenBank/DDBJ databases">
        <title>Evolution of Trichinella species and genotypes.</title>
        <authorList>
            <person name="Korhonen P.K."/>
            <person name="Edoardo P."/>
            <person name="Giuseppe L.R."/>
            <person name="Gasser R.B."/>
        </authorList>
    </citation>
    <scope>NUCLEOTIDE SEQUENCE [LARGE SCALE GENOMIC DNA]</scope>
    <source>
        <strain evidence="1">ISS1029</strain>
    </source>
</reference>
<gene>
    <name evidence="1" type="ORF">T11_1373</name>
</gene>
<organism evidence="1 2">
    <name type="scientific">Trichinella zimbabwensis</name>
    <dbReference type="NCBI Taxonomy" id="268475"/>
    <lineage>
        <taxon>Eukaryota</taxon>
        <taxon>Metazoa</taxon>
        <taxon>Ecdysozoa</taxon>
        <taxon>Nematoda</taxon>
        <taxon>Enoplea</taxon>
        <taxon>Dorylaimia</taxon>
        <taxon>Trichinellida</taxon>
        <taxon>Trichinellidae</taxon>
        <taxon>Trichinella</taxon>
    </lineage>
</organism>
<evidence type="ECO:0000313" key="1">
    <source>
        <dbReference type="EMBL" id="KRZ09812.1"/>
    </source>
</evidence>
<protein>
    <submittedName>
        <fullName evidence="1">Uncharacterized protein</fullName>
    </submittedName>
</protein>
<keyword evidence="2" id="KW-1185">Reference proteome</keyword>
<dbReference type="Proteomes" id="UP000055024">
    <property type="component" value="Unassembled WGS sequence"/>
</dbReference>
<name>A0A0V1HI50_9BILA</name>
<proteinExistence type="predicted"/>
<dbReference type="AlphaFoldDB" id="A0A0V1HI50"/>
<dbReference type="EMBL" id="JYDP01000067">
    <property type="protein sequence ID" value="KRZ09812.1"/>
    <property type="molecule type" value="Genomic_DNA"/>
</dbReference>
<sequence>MLAGCSQTQTAPESFKNLHKQQYRDELIHESKQFCCEVKKIMLNNYSRKYEEAKEIHYPHGGGRNVKFLLRASNKSATKSKHCSNE</sequence>
<accession>A0A0V1HI50</accession>
<evidence type="ECO:0000313" key="2">
    <source>
        <dbReference type="Proteomes" id="UP000055024"/>
    </source>
</evidence>
<comment type="caution">
    <text evidence="1">The sequence shown here is derived from an EMBL/GenBank/DDBJ whole genome shotgun (WGS) entry which is preliminary data.</text>
</comment>